<comment type="caution">
    <text evidence="1">The sequence shown here is derived from an EMBL/GenBank/DDBJ whole genome shotgun (WGS) entry which is preliminary data.</text>
</comment>
<dbReference type="EMBL" id="ADXJ01000200">
    <property type="protein sequence ID" value="EFS01291.1"/>
    <property type="molecule type" value="Genomic_DNA"/>
</dbReference>
<dbReference type="Gene3D" id="3.40.630.30">
    <property type="match status" value="1"/>
</dbReference>
<reference evidence="1" key="1">
    <citation type="journal article" date="2010" name="Microbiol. Resour. Announc.">
        <title>Comparative genomics of the bacterial genus Listeria: Genome evolution is characterized by limited gene acquisition and limited gene loss.</title>
        <authorList>
            <person name="den Bakker H.C."/>
            <person name="Cummings C.A."/>
            <person name="Ferreira V."/>
            <person name="Vatta P."/>
            <person name="Orsi R.H."/>
            <person name="Degoricija L."/>
            <person name="Barker M."/>
            <person name="Petrauskene O."/>
            <person name="Furtado M.R."/>
            <person name="Wiedmann M."/>
        </authorList>
    </citation>
    <scope>NUCLEOTIDE SEQUENCE [LARGE SCALE GENOMIC DNA]</scope>
    <source>
        <strain evidence="1">FSL N1-067</strain>
    </source>
</reference>
<protein>
    <submittedName>
        <fullName evidence="1">Acetyltransferase</fullName>
    </submittedName>
</protein>
<organism evidence="1">
    <name type="scientific">Listeria seeligeri FSL N1-067</name>
    <dbReference type="NCBI Taxonomy" id="702453"/>
    <lineage>
        <taxon>Bacteria</taxon>
        <taxon>Bacillati</taxon>
        <taxon>Bacillota</taxon>
        <taxon>Bacilli</taxon>
        <taxon>Bacillales</taxon>
        <taxon>Listeriaceae</taxon>
        <taxon>Listeria</taxon>
    </lineage>
</organism>
<dbReference type="HOGENOM" id="CLU_2891142_0_0_9"/>
<dbReference type="GO" id="GO:0016740">
    <property type="term" value="F:transferase activity"/>
    <property type="evidence" value="ECO:0007669"/>
    <property type="project" value="UniProtKB-KW"/>
</dbReference>
<dbReference type="AlphaFoldDB" id="E3ZM57"/>
<accession>E3ZM57</accession>
<dbReference type="Proteomes" id="UP000004302">
    <property type="component" value="Chromosome"/>
</dbReference>
<dbReference type="SUPFAM" id="SSF55729">
    <property type="entry name" value="Acyl-CoA N-acyltransferases (Nat)"/>
    <property type="match status" value="1"/>
</dbReference>
<sequence>MLIVKEGPIFIETFFLAYGKVHNCHHISLTTFSYQAPEFYRKCGYSELGRIQNFPLKGVEKYF</sequence>
<name>E3ZM57_LISSE</name>
<dbReference type="InterPro" id="IPR016181">
    <property type="entry name" value="Acyl_CoA_acyltransferase"/>
</dbReference>
<proteinExistence type="predicted"/>
<keyword evidence="1" id="KW-0808">Transferase</keyword>
<feature type="non-terminal residue" evidence="1">
    <location>
        <position position="63"/>
    </location>
</feature>
<evidence type="ECO:0000313" key="1">
    <source>
        <dbReference type="EMBL" id="EFS01291.1"/>
    </source>
</evidence>
<gene>
    <name evidence="1" type="ORF">NT03LS_0500</name>
</gene>